<name>A0ABP4S7R5_9MICO</name>
<evidence type="ECO:0000256" key="1">
    <source>
        <dbReference type="ARBA" id="ARBA00004141"/>
    </source>
</evidence>
<comment type="caution">
    <text evidence="7">The sequence shown here is derived from an EMBL/GenBank/DDBJ whole genome shotgun (WGS) entry which is preliminary data.</text>
</comment>
<gene>
    <name evidence="7" type="ORF">GCM10009807_11020</name>
</gene>
<dbReference type="Pfam" id="PF06271">
    <property type="entry name" value="RDD"/>
    <property type="match status" value="1"/>
</dbReference>
<keyword evidence="4 5" id="KW-0472">Membrane</keyword>
<keyword evidence="2 5" id="KW-0812">Transmembrane</keyword>
<feature type="transmembrane region" description="Helical" evidence="5">
    <location>
        <begin position="76"/>
        <end position="98"/>
    </location>
</feature>
<feature type="transmembrane region" description="Helical" evidence="5">
    <location>
        <begin position="129"/>
        <end position="155"/>
    </location>
</feature>
<evidence type="ECO:0000256" key="3">
    <source>
        <dbReference type="ARBA" id="ARBA00022989"/>
    </source>
</evidence>
<protein>
    <submittedName>
        <fullName evidence="7">RDD family protein</fullName>
    </submittedName>
</protein>
<dbReference type="EMBL" id="BAAAPK010000001">
    <property type="protein sequence ID" value="GAA1668707.1"/>
    <property type="molecule type" value="Genomic_DNA"/>
</dbReference>
<feature type="domain" description="RDD" evidence="6">
    <location>
        <begin position="41"/>
        <end position="167"/>
    </location>
</feature>
<evidence type="ECO:0000313" key="7">
    <source>
        <dbReference type="EMBL" id="GAA1668707.1"/>
    </source>
</evidence>
<feature type="transmembrane region" description="Helical" evidence="5">
    <location>
        <begin position="44"/>
        <end position="69"/>
    </location>
</feature>
<keyword evidence="3 5" id="KW-1133">Transmembrane helix</keyword>
<reference evidence="8" key="1">
    <citation type="journal article" date="2019" name="Int. J. Syst. Evol. Microbiol.">
        <title>The Global Catalogue of Microorganisms (GCM) 10K type strain sequencing project: providing services to taxonomists for standard genome sequencing and annotation.</title>
        <authorList>
            <consortium name="The Broad Institute Genomics Platform"/>
            <consortium name="The Broad Institute Genome Sequencing Center for Infectious Disease"/>
            <person name="Wu L."/>
            <person name="Ma J."/>
        </authorList>
    </citation>
    <scope>NUCLEOTIDE SEQUENCE [LARGE SCALE GENOMIC DNA]</scope>
    <source>
        <strain evidence="8">JCM 15575</strain>
    </source>
</reference>
<dbReference type="Proteomes" id="UP001500596">
    <property type="component" value="Unassembled WGS sequence"/>
</dbReference>
<accession>A0ABP4S7R5</accession>
<evidence type="ECO:0000256" key="5">
    <source>
        <dbReference type="SAM" id="Phobius"/>
    </source>
</evidence>
<evidence type="ECO:0000256" key="4">
    <source>
        <dbReference type="ARBA" id="ARBA00023136"/>
    </source>
</evidence>
<evidence type="ECO:0000256" key="2">
    <source>
        <dbReference type="ARBA" id="ARBA00022692"/>
    </source>
</evidence>
<sequence>MRLTVRMPAPTPPAARVVDLAQDEILTGEAVALDVQPVGYFLRALGALIDVLLGVVVFVLLALVAMWLVGQGALDAVTLPILTIVVLVTVTVAIPTVVETITRGRSLGKLVVGGRIVRTDGGASGFRQAFIRALVGVFEIWLTVGAVAALVGAFTPRAQRLGDLMAGTYSERTRTPKLPPPAPPVPPALAGWAPTADVARLPDRLSRRIAQFVQNADAMQPPQRARLAQALAAEASEHVSPVPPVDAETFVRAVVAVRRDRELRALQLEDQRVAALTASASGTPRGFPER</sequence>
<dbReference type="PANTHER" id="PTHR38480">
    <property type="entry name" value="SLR0254 PROTEIN"/>
    <property type="match status" value="1"/>
</dbReference>
<keyword evidence="8" id="KW-1185">Reference proteome</keyword>
<dbReference type="InterPro" id="IPR010432">
    <property type="entry name" value="RDD"/>
</dbReference>
<evidence type="ECO:0000313" key="8">
    <source>
        <dbReference type="Proteomes" id="UP001500596"/>
    </source>
</evidence>
<comment type="subcellular location">
    <subcellularLocation>
        <location evidence="1">Membrane</location>
        <topology evidence="1">Multi-pass membrane protein</topology>
    </subcellularLocation>
</comment>
<organism evidence="7 8">
    <name type="scientific">Microbacterium lacus</name>
    <dbReference type="NCBI Taxonomy" id="415217"/>
    <lineage>
        <taxon>Bacteria</taxon>
        <taxon>Bacillati</taxon>
        <taxon>Actinomycetota</taxon>
        <taxon>Actinomycetes</taxon>
        <taxon>Micrococcales</taxon>
        <taxon>Microbacteriaceae</taxon>
        <taxon>Microbacterium</taxon>
    </lineage>
</organism>
<evidence type="ECO:0000259" key="6">
    <source>
        <dbReference type="Pfam" id="PF06271"/>
    </source>
</evidence>
<proteinExistence type="predicted"/>
<dbReference type="PANTHER" id="PTHR38480:SF1">
    <property type="entry name" value="SLR0254 PROTEIN"/>
    <property type="match status" value="1"/>
</dbReference>